<dbReference type="SUPFAM" id="SSF52058">
    <property type="entry name" value="L domain-like"/>
    <property type="match status" value="1"/>
</dbReference>
<dbReference type="Gene3D" id="3.80.10.10">
    <property type="entry name" value="Ribonuclease Inhibitor"/>
    <property type="match status" value="3"/>
</dbReference>
<evidence type="ECO:0000259" key="1">
    <source>
        <dbReference type="Pfam" id="PF25019"/>
    </source>
</evidence>
<dbReference type="PANTHER" id="PTHR47186:SF3">
    <property type="entry name" value="OS09G0267800 PROTEIN"/>
    <property type="match status" value="1"/>
</dbReference>
<dbReference type="Pfam" id="PF25019">
    <property type="entry name" value="LRR_R13L1-DRL21"/>
    <property type="match status" value="1"/>
</dbReference>
<name>A0A811QE01_9POAL</name>
<dbReference type="Proteomes" id="UP000604825">
    <property type="component" value="Unassembled WGS sequence"/>
</dbReference>
<comment type="caution">
    <text evidence="2">The sequence shown here is derived from an EMBL/GenBank/DDBJ whole genome shotgun (WGS) entry which is preliminary data.</text>
</comment>
<dbReference type="InterPro" id="IPR032675">
    <property type="entry name" value="LRR_dom_sf"/>
</dbReference>
<keyword evidence="3" id="KW-1185">Reference proteome</keyword>
<proteinExistence type="predicted"/>
<gene>
    <name evidence="2" type="ORF">NCGR_LOCUS40746</name>
</gene>
<dbReference type="InterPro" id="IPR056789">
    <property type="entry name" value="LRR_R13L1-DRL21"/>
</dbReference>
<dbReference type="PANTHER" id="PTHR47186">
    <property type="entry name" value="LEUCINE-RICH REPEAT-CONTAINING PROTEIN 57"/>
    <property type="match status" value="1"/>
</dbReference>
<sequence>MQTSEVYSEKVTVFTMHDLVHDLAISLLDNKLLDKSKRENNLGRSSHYQYALLGDCSMPLWLKSAAELIALRFLDCRSTELHGAAFAPARSLRVLDLSECCSPKLPDSIGESESLWSLSRLEHLSLSGCTINADLAKALCGLTELQYLDLSQVPCSGNLCRGLQQVLVTFTKLRFLDVRGVLDWNGVGGAETETFIEAISRLSRLECLYIGWNDCLHNIPESIGNLRKLRTLDLSHCVNLERLPAAISRIDNMKFLNVARCDRLDKSTLPLYKNVAVLLPYFVVHAGDSESSSNLYQLEYENPTKVEMIGLENVKSAGEAQKIMLVKKHRIKKLGLVWTRDAKRFVDDEDILKQLVPPYNVGQMRLQGYNSAGFPSWMMDIATYLPHLVDVTLEDMPNCSSLPPLGQLPNLEKLRIRRMDSIRKIGQDLYGDGGSKRRSFPRLRSFELQEMKCLEEWNTSCSYPSSGDDDSKDQAFPNLEDLVIADCPMLRFKSLLPLAEQTSLGWNRNTTIIRSGQVIPSSWKCSAEFDAYSSAATTCLRVQRCEAPLRQWSLLRHLPCLKELRIEDCSDLTCSSTDLLRCLPSLEALYVRDCKSIAALPERLGDLTSLKKLKIRNCEGVKALPESIQQLTCLQCLKIYSCPQLVQWCKSEENKMKLAHIKQIIIDYVRLCVISMQESDREVETKLQYKNEAILLPNFVVHAADGEAISNIYQLEYENPTNFVICRLEKVKSAEDAQRIKQVECLEEEVWKTRPSDEDGSNELVSIQGCVPVLVKHMIIYTVAMK</sequence>
<dbReference type="AlphaFoldDB" id="A0A811QE01"/>
<evidence type="ECO:0000313" key="3">
    <source>
        <dbReference type="Proteomes" id="UP000604825"/>
    </source>
</evidence>
<reference evidence="2" key="1">
    <citation type="submission" date="2020-10" db="EMBL/GenBank/DDBJ databases">
        <authorList>
            <person name="Han B."/>
            <person name="Lu T."/>
            <person name="Zhao Q."/>
            <person name="Huang X."/>
            <person name="Zhao Y."/>
        </authorList>
    </citation>
    <scope>NUCLEOTIDE SEQUENCE</scope>
</reference>
<feature type="domain" description="R13L1/DRL21-like LRR repeat region" evidence="1">
    <location>
        <begin position="305"/>
        <end position="419"/>
    </location>
</feature>
<protein>
    <recommendedName>
        <fullName evidence="1">R13L1/DRL21-like LRR repeat region domain-containing protein</fullName>
    </recommendedName>
</protein>
<organism evidence="2 3">
    <name type="scientific">Miscanthus lutarioriparius</name>
    <dbReference type="NCBI Taxonomy" id="422564"/>
    <lineage>
        <taxon>Eukaryota</taxon>
        <taxon>Viridiplantae</taxon>
        <taxon>Streptophyta</taxon>
        <taxon>Embryophyta</taxon>
        <taxon>Tracheophyta</taxon>
        <taxon>Spermatophyta</taxon>
        <taxon>Magnoliopsida</taxon>
        <taxon>Liliopsida</taxon>
        <taxon>Poales</taxon>
        <taxon>Poaceae</taxon>
        <taxon>PACMAD clade</taxon>
        <taxon>Panicoideae</taxon>
        <taxon>Andropogonodae</taxon>
        <taxon>Andropogoneae</taxon>
        <taxon>Saccharinae</taxon>
        <taxon>Miscanthus</taxon>
    </lineage>
</organism>
<evidence type="ECO:0000313" key="2">
    <source>
        <dbReference type="EMBL" id="CAD6257256.1"/>
    </source>
</evidence>
<accession>A0A811QE01</accession>
<dbReference type="EMBL" id="CAJGYO010000010">
    <property type="protein sequence ID" value="CAD6257256.1"/>
    <property type="molecule type" value="Genomic_DNA"/>
</dbReference>
<dbReference type="OrthoDB" id="627179at2759"/>